<dbReference type="PANTHER" id="PTHR43002">
    <property type="entry name" value="GLYCOGEN DEBRANCHING ENZYME"/>
    <property type="match status" value="1"/>
</dbReference>
<reference evidence="4" key="1">
    <citation type="submission" date="2021-05" db="EMBL/GenBank/DDBJ databases">
        <title>Whole genome sequence of Curtobacterium flaccumfaciens pv. flaccumfaciens strain CFBP 3417.</title>
        <authorList>
            <person name="Osdaghi E."/>
            <person name="Taghouti G."/>
            <person name="Portier P."/>
            <person name="Fazliarab A."/>
            <person name="Taghavi S.M."/>
            <person name="Briand M."/>
            <person name="Le-Saux M."/>
            <person name="Jacques M.-A."/>
        </authorList>
    </citation>
    <scope>NUCLEOTIDE SEQUENCE</scope>
    <source>
        <strain evidence="4">CFBP 3417</strain>
    </source>
</reference>
<feature type="region of interest" description="Disordered" evidence="2">
    <location>
        <begin position="39"/>
        <end position="67"/>
    </location>
</feature>
<dbReference type="InterPro" id="IPR013780">
    <property type="entry name" value="Glyco_hydro_b"/>
</dbReference>
<dbReference type="RefSeq" id="WP_214563500.1">
    <property type="nucleotide sequence ID" value="NZ_JAHEWX010000021.1"/>
</dbReference>
<feature type="domain" description="Glycosyl hydrolase family 13 catalytic" evidence="3">
    <location>
        <begin position="200"/>
        <end position="583"/>
    </location>
</feature>
<feature type="compositionally biased region" description="Basic and acidic residues" evidence="2">
    <location>
        <begin position="46"/>
        <end position="67"/>
    </location>
</feature>
<dbReference type="Gene3D" id="2.60.40.10">
    <property type="entry name" value="Immunoglobulins"/>
    <property type="match status" value="1"/>
</dbReference>
<feature type="compositionally biased region" description="Basic and acidic residues" evidence="2">
    <location>
        <begin position="481"/>
        <end position="493"/>
    </location>
</feature>
<protein>
    <submittedName>
        <fullName evidence="4">Glycogen debranching enzyme</fullName>
    </submittedName>
</protein>
<accession>A0A9Q2W3Z8</accession>
<organism evidence="4 5">
    <name type="scientific">Curtobacterium flaccumfaciens pv. flaccumfaciens</name>
    <dbReference type="NCBI Taxonomy" id="138532"/>
    <lineage>
        <taxon>Bacteria</taxon>
        <taxon>Bacillati</taxon>
        <taxon>Actinomycetota</taxon>
        <taxon>Actinomycetes</taxon>
        <taxon>Micrococcales</taxon>
        <taxon>Microbacteriaceae</taxon>
        <taxon>Curtobacterium</taxon>
    </lineage>
</organism>
<evidence type="ECO:0000256" key="2">
    <source>
        <dbReference type="SAM" id="MobiDB-lite"/>
    </source>
</evidence>
<feature type="region of interest" description="Disordered" evidence="2">
    <location>
        <begin position="481"/>
        <end position="513"/>
    </location>
</feature>
<dbReference type="Proteomes" id="UP000709437">
    <property type="component" value="Unassembled WGS sequence"/>
</dbReference>
<name>A0A9Q2W3Z8_9MICO</name>
<dbReference type="AlphaFoldDB" id="A0A9Q2W3Z8"/>
<dbReference type="SUPFAM" id="SSF81296">
    <property type="entry name" value="E set domains"/>
    <property type="match status" value="1"/>
</dbReference>
<evidence type="ECO:0000313" key="4">
    <source>
        <dbReference type="EMBL" id="MBT1542942.1"/>
    </source>
</evidence>
<proteinExistence type="inferred from homology"/>
<dbReference type="CDD" id="cd11326">
    <property type="entry name" value="AmyAc_Glg_debranch"/>
    <property type="match status" value="1"/>
</dbReference>
<dbReference type="InterPro" id="IPR017853">
    <property type="entry name" value="GH"/>
</dbReference>
<dbReference type="InterPro" id="IPR013783">
    <property type="entry name" value="Ig-like_fold"/>
</dbReference>
<gene>
    <name evidence="4" type="ORF">KK103_14320</name>
</gene>
<dbReference type="GO" id="GO:0005975">
    <property type="term" value="P:carbohydrate metabolic process"/>
    <property type="evidence" value="ECO:0007669"/>
    <property type="project" value="InterPro"/>
</dbReference>
<sequence length="705" mass="77071">MHETAIDLTPGFSLGGTVPRFTLRSATATGVVLVVTSAGSADGADGTDRSDGSEGRPTRHPLERVPDTDVWTGEVPGVVPGDRYHLLVDGPVGPRHEFDPTRPLLDPYARGILPTGNDEAAGPRWTSVVVDDAFDWGGVVKPQVPLDRAVVYEANVRTLTAANPHLPEHLRGTYAGVAHESTIAHLHRIGVTTLELLPVQAFDTERWLRDAGRQNAWGYNTLGFFAPHAAHASAPARQQGADAVLREFKGMVRLLHEAGIQVVLDVVYNHTAEEGLGGPTTSLRGIDGANRYRWAHSASPYRDGYYDTTGCGNTLDTSVEATADLIVDSLVYWAREVQVDGFRFDLMAALARDGEHRFDPSHPLLERIRNHPDLQDTLVVAEPWDVGPDGWKTGAFGAAGDRTSEWNDGFRNTVRQFWLTDIAEERRTGLPQTGIGRLAEALSGSRSVFGADRGPLASVNFVTAHDGFTLLDLVSYDGKHNEANGEDNRDGSNDNRSFNHGIEGDTADRGVRAARGRSMRNLVATLMLSAGVPMLTAGDERSRTQHGNNNAYVVSDDLTPVDWSDDEDAETMTEAVAALARFRQAHPSLRPTRFGVEGQETPGASRMSWYGPDGQPMTIEGWDQPVHRALQYFVESTPEHEPFDRVLVVVHGSGRTRDLTLPVREDVLGYRLAWSSEKHRDHERLRPAGQVFTAYGPGIHLFEVA</sequence>
<evidence type="ECO:0000259" key="3">
    <source>
        <dbReference type="SMART" id="SM00642"/>
    </source>
</evidence>
<evidence type="ECO:0000256" key="1">
    <source>
        <dbReference type="ARBA" id="ARBA00008061"/>
    </source>
</evidence>
<feature type="region of interest" description="Disordered" evidence="2">
    <location>
        <begin position="592"/>
        <end position="611"/>
    </location>
</feature>
<feature type="compositionally biased region" description="Basic and acidic residues" evidence="2">
    <location>
        <begin position="502"/>
        <end position="511"/>
    </location>
</feature>
<dbReference type="InterPro" id="IPR014756">
    <property type="entry name" value="Ig_E-set"/>
</dbReference>
<dbReference type="SUPFAM" id="SSF51445">
    <property type="entry name" value="(Trans)glycosidases"/>
    <property type="match status" value="1"/>
</dbReference>
<comment type="caution">
    <text evidence="4">The sequence shown here is derived from an EMBL/GenBank/DDBJ whole genome shotgun (WGS) entry which is preliminary data.</text>
</comment>
<evidence type="ECO:0000313" key="5">
    <source>
        <dbReference type="Proteomes" id="UP000709437"/>
    </source>
</evidence>
<dbReference type="SMART" id="SM00642">
    <property type="entry name" value="Aamy"/>
    <property type="match status" value="1"/>
</dbReference>
<dbReference type="EMBL" id="JAHEWX010000021">
    <property type="protein sequence ID" value="MBT1542942.1"/>
    <property type="molecule type" value="Genomic_DNA"/>
</dbReference>
<dbReference type="Gene3D" id="2.60.40.1180">
    <property type="entry name" value="Golgi alpha-mannosidase II"/>
    <property type="match status" value="1"/>
</dbReference>
<dbReference type="SUPFAM" id="SSF51011">
    <property type="entry name" value="Glycosyl hydrolase domain"/>
    <property type="match status" value="1"/>
</dbReference>
<dbReference type="InterPro" id="IPR006047">
    <property type="entry name" value="GH13_cat_dom"/>
</dbReference>
<comment type="similarity">
    <text evidence="1">Belongs to the glycosyl hydrolase 13 family.</text>
</comment>
<dbReference type="Gene3D" id="3.20.20.80">
    <property type="entry name" value="Glycosidases"/>
    <property type="match status" value="1"/>
</dbReference>